<dbReference type="HAMAP" id="MF_00758">
    <property type="entry name" value="UPF0301"/>
    <property type="match status" value="1"/>
</dbReference>
<dbReference type="EMBL" id="PSYR01000001">
    <property type="protein sequence ID" value="RCN58647.1"/>
    <property type="molecule type" value="Genomic_DNA"/>
</dbReference>
<dbReference type="SUPFAM" id="SSF143456">
    <property type="entry name" value="VC0467-like"/>
    <property type="match status" value="1"/>
</dbReference>
<keyword evidence="4" id="KW-1185">Reference proteome</keyword>
<name>A0A1C2FYU6_9GAMM</name>
<dbReference type="Gene3D" id="3.40.1740.10">
    <property type="entry name" value="VC0467-like"/>
    <property type="match status" value="1"/>
</dbReference>
<evidence type="ECO:0000313" key="4">
    <source>
        <dbReference type="Proteomes" id="UP000253250"/>
    </source>
</evidence>
<evidence type="ECO:0000256" key="1">
    <source>
        <dbReference type="ARBA" id="ARBA00009600"/>
    </source>
</evidence>
<dbReference type="Proteomes" id="UP000253250">
    <property type="component" value="Unassembled WGS sequence"/>
</dbReference>
<protein>
    <recommendedName>
        <fullName evidence="2">UPF0301 protein C4900_02370</fullName>
    </recommendedName>
</protein>
<dbReference type="GO" id="GO:0005829">
    <property type="term" value="C:cytosol"/>
    <property type="evidence" value="ECO:0007669"/>
    <property type="project" value="TreeGrafter"/>
</dbReference>
<organism evidence="3 4">
    <name type="scientific">Acidiferrobacter thiooxydans</name>
    <dbReference type="NCBI Taxonomy" id="163359"/>
    <lineage>
        <taxon>Bacteria</taxon>
        <taxon>Pseudomonadati</taxon>
        <taxon>Pseudomonadota</taxon>
        <taxon>Gammaproteobacteria</taxon>
        <taxon>Acidiferrobacterales</taxon>
        <taxon>Acidiferrobacteraceae</taxon>
        <taxon>Acidiferrobacter</taxon>
    </lineage>
</organism>
<comment type="caution">
    <text evidence="3">The sequence shown here is derived from an EMBL/GenBank/DDBJ whole genome shotgun (WGS) entry which is preliminary data.</text>
</comment>
<dbReference type="InterPro" id="IPR003774">
    <property type="entry name" value="AlgH-like"/>
</dbReference>
<accession>A0A1C2FYU6</accession>
<dbReference type="PANTHER" id="PTHR30327:SF1">
    <property type="entry name" value="UPF0301 PROTEIN YQGE"/>
    <property type="match status" value="1"/>
</dbReference>
<comment type="similarity">
    <text evidence="1 2">Belongs to the UPF0301 (AlgH) family.</text>
</comment>
<dbReference type="RefSeq" id="WP_065971667.1">
    <property type="nucleotide sequence ID" value="NZ_CP080624.1"/>
</dbReference>
<proteinExistence type="inferred from homology"/>
<evidence type="ECO:0000313" key="3">
    <source>
        <dbReference type="EMBL" id="RCN58647.1"/>
    </source>
</evidence>
<dbReference type="PANTHER" id="PTHR30327">
    <property type="entry name" value="UNCHARACTERIZED PROTEIN YQGE"/>
    <property type="match status" value="1"/>
</dbReference>
<dbReference type="AlphaFoldDB" id="A0A1C2FYU6"/>
<sequence>MNMTTPLANQFLIAMPGLGDPNFFRTVTLVCEHSAEGAMGIIINRPVDLTLGDVFQQLDIANPDPRVAGQPVYLGGPIQNNRGFVLHEPLGAYESTLAVSDTLGVSTSRDVLTAIAHHEGPAHFLLALGYAGWGPGQLEQEIADNAWLSVPASSEILFQTPSETRWSAAAHLLGVDMAQLCGDAGHA</sequence>
<dbReference type="OrthoDB" id="9807486at2"/>
<reference evidence="3 4" key="1">
    <citation type="submission" date="2018-02" db="EMBL/GenBank/DDBJ databases">
        <title>Insights into the biology of acidophilic members of the Acidiferrobacteraceae family derived from comparative genomic analyses.</title>
        <authorList>
            <person name="Issotta F."/>
            <person name="Thyssen C."/>
            <person name="Mena C."/>
            <person name="Moya A."/>
            <person name="Bellenberg S."/>
            <person name="Sproer C."/>
            <person name="Covarrubias P.C."/>
            <person name="Sand W."/>
            <person name="Quatrini R."/>
            <person name="Vera M."/>
        </authorList>
    </citation>
    <scope>NUCLEOTIDE SEQUENCE [LARGE SCALE GENOMIC DNA]</scope>
    <source>
        <strain evidence="4">m-1</strain>
    </source>
</reference>
<gene>
    <name evidence="3" type="ORF">C4900_02370</name>
</gene>
<dbReference type="NCBIfam" id="NF001266">
    <property type="entry name" value="PRK00228.1-1"/>
    <property type="match status" value="1"/>
</dbReference>
<evidence type="ECO:0000256" key="2">
    <source>
        <dbReference type="HAMAP-Rule" id="MF_00758"/>
    </source>
</evidence>
<dbReference type="Pfam" id="PF02622">
    <property type="entry name" value="DUF179"/>
    <property type="match status" value="1"/>
</dbReference>
<dbReference type="STRING" id="163359.A9R16_02040"/>